<feature type="compositionally biased region" description="Basic and acidic residues" evidence="1">
    <location>
        <begin position="55"/>
        <end position="84"/>
    </location>
</feature>
<gene>
    <name evidence="3" type="ORF">GLOTRDRAFT_139859</name>
</gene>
<evidence type="ECO:0000313" key="4">
    <source>
        <dbReference type="Proteomes" id="UP000030669"/>
    </source>
</evidence>
<feature type="compositionally biased region" description="Basic and acidic residues" evidence="1">
    <location>
        <begin position="172"/>
        <end position="186"/>
    </location>
</feature>
<dbReference type="InterPro" id="IPR036020">
    <property type="entry name" value="WW_dom_sf"/>
</dbReference>
<feature type="non-terminal residue" evidence="3">
    <location>
        <position position="353"/>
    </location>
</feature>
<protein>
    <recommendedName>
        <fullName evidence="2">WW domain-containing protein</fullName>
    </recommendedName>
</protein>
<dbReference type="SUPFAM" id="SSF51045">
    <property type="entry name" value="WW domain"/>
    <property type="match status" value="1"/>
</dbReference>
<feature type="compositionally biased region" description="Basic and acidic residues" evidence="1">
    <location>
        <begin position="297"/>
        <end position="306"/>
    </location>
</feature>
<feature type="compositionally biased region" description="Basic and acidic residues" evidence="1">
    <location>
        <begin position="319"/>
        <end position="347"/>
    </location>
</feature>
<dbReference type="EMBL" id="KB469305">
    <property type="protein sequence ID" value="EPQ53731.1"/>
    <property type="molecule type" value="Genomic_DNA"/>
</dbReference>
<feature type="compositionally biased region" description="Basic and acidic residues" evidence="1">
    <location>
        <begin position="105"/>
        <end position="118"/>
    </location>
</feature>
<reference evidence="3 4" key="1">
    <citation type="journal article" date="2012" name="Science">
        <title>The Paleozoic origin of enzymatic lignin decomposition reconstructed from 31 fungal genomes.</title>
        <authorList>
            <person name="Floudas D."/>
            <person name="Binder M."/>
            <person name="Riley R."/>
            <person name="Barry K."/>
            <person name="Blanchette R.A."/>
            <person name="Henrissat B."/>
            <person name="Martinez A.T."/>
            <person name="Otillar R."/>
            <person name="Spatafora J.W."/>
            <person name="Yadav J.S."/>
            <person name="Aerts A."/>
            <person name="Benoit I."/>
            <person name="Boyd A."/>
            <person name="Carlson A."/>
            <person name="Copeland A."/>
            <person name="Coutinho P.M."/>
            <person name="de Vries R.P."/>
            <person name="Ferreira P."/>
            <person name="Findley K."/>
            <person name="Foster B."/>
            <person name="Gaskell J."/>
            <person name="Glotzer D."/>
            <person name="Gorecki P."/>
            <person name="Heitman J."/>
            <person name="Hesse C."/>
            <person name="Hori C."/>
            <person name="Igarashi K."/>
            <person name="Jurgens J.A."/>
            <person name="Kallen N."/>
            <person name="Kersten P."/>
            <person name="Kohler A."/>
            <person name="Kuees U."/>
            <person name="Kumar T.K.A."/>
            <person name="Kuo A."/>
            <person name="LaButti K."/>
            <person name="Larrondo L.F."/>
            <person name="Lindquist E."/>
            <person name="Ling A."/>
            <person name="Lombard V."/>
            <person name="Lucas S."/>
            <person name="Lundell T."/>
            <person name="Martin R."/>
            <person name="McLaughlin D.J."/>
            <person name="Morgenstern I."/>
            <person name="Morin E."/>
            <person name="Murat C."/>
            <person name="Nagy L.G."/>
            <person name="Nolan M."/>
            <person name="Ohm R.A."/>
            <person name="Patyshakuliyeva A."/>
            <person name="Rokas A."/>
            <person name="Ruiz-Duenas F.J."/>
            <person name="Sabat G."/>
            <person name="Salamov A."/>
            <person name="Samejima M."/>
            <person name="Schmutz J."/>
            <person name="Slot J.C."/>
            <person name="St John F."/>
            <person name="Stenlid J."/>
            <person name="Sun H."/>
            <person name="Sun S."/>
            <person name="Syed K."/>
            <person name="Tsang A."/>
            <person name="Wiebenga A."/>
            <person name="Young D."/>
            <person name="Pisabarro A."/>
            <person name="Eastwood D.C."/>
            <person name="Martin F."/>
            <person name="Cullen D."/>
            <person name="Grigoriev I.V."/>
            <person name="Hibbett D.S."/>
        </authorList>
    </citation>
    <scope>NUCLEOTIDE SEQUENCE [LARGE SCALE GENOMIC DNA]</scope>
    <source>
        <strain evidence="3 4">ATCC 11539</strain>
    </source>
</reference>
<keyword evidence="4" id="KW-1185">Reference proteome</keyword>
<sequence>MARPDRRTNGKPHSSSDDQLPPDWEMRTPRGGGSNPYYYNTKTQESTWDRPSGGRTREKERGRSPTRENEASSRSGGDPHKSSDYAKSPITSRHYRPTSSSPNKSVDEPHSRREERPDVPPSRPRSPPPHDGHDRRDFQRPPRDVQDRPPRPRKDSVTSPERNPRRPPPRARSSERRPPEGDRTWIPRDAVPPQAVQVEREEHVIPARRKRHDSDPPRRDHPMPPREPPARRGTDYAPPPRFRSRSPPPMLQPSAAWASRESSVHDAPPLARHPSVTFVPRQGTRFDRPARSPVQDRQLRTRRDEPDAYPPMDSVPQRRGREPDFPPQHLEGEAEAKRRRTGERDADPTPTRR</sequence>
<dbReference type="OMA" id="GSHDHSP"/>
<organism evidence="3 4">
    <name type="scientific">Gloeophyllum trabeum (strain ATCC 11539 / FP-39264 / Madison 617)</name>
    <name type="common">Brown rot fungus</name>
    <dbReference type="NCBI Taxonomy" id="670483"/>
    <lineage>
        <taxon>Eukaryota</taxon>
        <taxon>Fungi</taxon>
        <taxon>Dikarya</taxon>
        <taxon>Basidiomycota</taxon>
        <taxon>Agaricomycotina</taxon>
        <taxon>Agaricomycetes</taxon>
        <taxon>Gloeophyllales</taxon>
        <taxon>Gloeophyllaceae</taxon>
        <taxon>Gloeophyllum</taxon>
    </lineage>
</organism>
<feature type="compositionally biased region" description="Pro residues" evidence="1">
    <location>
        <begin position="237"/>
        <end position="251"/>
    </location>
</feature>
<proteinExistence type="predicted"/>
<feature type="domain" description="WW" evidence="2">
    <location>
        <begin position="18"/>
        <end position="53"/>
    </location>
</feature>
<dbReference type="OrthoDB" id="548295at2759"/>
<evidence type="ECO:0000256" key="1">
    <source>
        <dbReference type="SAM" id="MobiDB-lite"/>
    </source>
</evidence>
<dbReference type="KEGG" id="gtr:GLOTRDRAFT_139859"/>
<dbReference type="SMART" id="SM00456">
    <property type="entry name" value="WW"/>
    <property type="match status" value="1"/>
</dbReference>
<dbReference type="GeneID" id="19304364"/>
<evidence type="ECO:0000259" key="2">
    <source>
        <dbReference type="PROSITE" id="PS50020"/>
    </source>
</evidence>
<dbReference type="AlphaFoldDB" id="S7Q1A1"/>
<feature type="compositionally biased region" description="Basic and acidic residues" evidence="1">
    <location>
        <begin position="212"/>
        <end position="234"/>
    </location>
</feature>
<dbReference type="Proteomes" id="UP000030669">
    <property type="component" value="Unassembled WGS sequence"/>
</dbReference>
<evidence type="ECO:0000313" key="3">
    <source>
        <dbReference type="EMBL" id="EPQ53731.1"/>
    </source>
</evidence>
<feature type="compositionally biased region" description="Polar residues" evidence="1">
    <location>
        <begin position="37"/>
        <end position="46"/>
    </location>
</feature>
<dbReference type="Gene3D" id="2.20.70.10">
    <property type="match status" value="1"/>
</dbReference>
<dbReference type="PROSITE" id="PS50020">
    <property type="entry name" value="WW_DOMAIN_2"/>
    <property type="match status" value="1"/>
</dbReference>
<dbReference type="RefSeq" id="XP_007868023.1">
    <property type="nucleotide sequence ID" value="XM_007869832.1"/>
</dbReference>
<accession>S7Q1A1</accession>
<dbReference type="InterPro" id="IPR001202">
    <property type="entry name" value="WW_dom"/>
</dbReference>
<feature type="region of interest" description="Disordered" evidence="1">
    <location>
        <begin position="1"/>
        <end position="353"/>
    </location>
</feature>
<dbReference type="eggNOG" id="ENOG502R2VI">
    <property type="taxonomic scope" value="Eukaryota"/>
</dbReference>
<name>S7Q1A1_GLOTA</name>
<dbReference type="HOGENOM" id="CLU_786557_0_0_1"/>
<dbReference type="CDD" id="cd00201">
    <property type="entry name" value="WW"/>
    <property type="match status" value="1"/>
</dbReference>
<feature type="compositionally biased region" description="Basic and acidic residues" evidence="1">
    <location>
        <begin position="128"/>
        <end position="156"/>
    </location>
</feature>